<name>A0A0N1KSE7_CHRID</name>
<organism evidence="1 2">
    <name type="scientific">Chryseobacterium indologenes</name>
    <name type="common">Flavobacterium indologenes</name>
    <dbReference type="NCBI Taxonomy" id="253"/>
    <lineage>
        <taxon>Bacteria</taxon>
        <taxon>Pseudomonadati</taxon>
        <taxon>Bacteroidota</taxon>
        <taxon>Flavobacteriia</taxon>
        <taxon>Flavobacteriales</taxon>
        <taxon>Weeksellaceae</taxon>
        <taxon>Chryseobacterium group</taxon>
        <taxon>Chryseobacterium</taxon>
    </lineage>
</organism>
<dbReference type="AlphaFoldDB" id="A0A0N1KSE7"/>
<dbReference type="Proteomes" id="UP000037953">
    <property type="component" value="Unassembled WGS sequence"/>
</dbReference>
<gene>
    <name evidence="1" type="ORF">AOB46_04485</name>
</gene>
<reference evidence="1 2" key="1">
    <citation type="journal article" date="2015" name="Genom Data">
        <title>Draft genome sequence of a multidrug-resistant Chryseobacterium indologenes isolate from Malaysia.</title>
        <authorList>
            <person name="Yu C.Y."/>
            <person name="Ang G.Y."/>
            <person name="Cheng H.J."/>
            <person name="Cheong Y.M."/>
            <person name="Yin W.F."/>
            <person name="Chan K.G."/>
        </authorList>
    </citation>
    <scope>NUCLEOTIDE SEQUENCE [LARGE SCALE GENOMIC DNA]</scope>
    <source>
        <strain evidence="1 2">CI_885</strain>
    </source>
</reference>
<dbReference type="EMBL" id="LJOD01000002">
    <property type="protein sequence ID" value="KPE52147.1"/>
    <property type="molecule type" value="Genomic_DNA"/>
</dbReference>
<evidence type="ECO:0000313" key="2">
    <source>
        <dbReference type="Proteomes" id="UP000037953"/>
    </source>
</evidence>
<sequence>MYMECFNKLSLNPKIYKMRKNLLKTCFLLALALTLNSCSREDELNKLPDKTENTQLFSKNVVISKLNSLDEDAIRKNVPKQYVELTERKLNSLKKELLNSSKENYTEKELSLLIDEVSGINSDDLNLIHKNHPGISSKSEELINRYADQGWNLSKSGNTYIYEKFIEEGFLTVKINNDEQERDKLEYFSPTRLVKVQLEVLHMTNTPVTFNFYPLNSSGNILTATFPSGVVLSYKTVMQVKSNEYKGSVRITDNTGFPVNVVYNTDGTLRNGLNFWDHGMVCVVVQN</sequence>
<evidence type="ECO:0000313" key="1">
    <source>
        <dbReference type="EMBL" id="KPE52147.1"/>
    </source>
</evidence>
<reference evidence="2" key="2">
    <citation type="submission" date="2015-09" db="EMBL/GenBank/DDBJ databases">
        <title>Draft genome sequence of a multidrug-resistant Chryseobacterium indologenes isolate from Malaysia.</title>
        <authorList>
            <person name="Yu C.Y."/>
            <person name="Ang G.Y."/>
            <person name="Chan K.-G."/>
        </authorList>
    </citation>
    <scope>NUCLEOTIDE SEQUENCE [LARGE SCALE GENOMIC DNA]</scope>
    <source>
        <strain evidence="2">CI_885</strain>
    </source>
</reference>
<dbReference type="PATRIC" id="fig|253.9.peg.2188"/>
<accession>A0A0N1KSE7</accession>
<proteinExistence type="predicted"/>
<protein>
    <submittedName>
        <fullName evidence="1">Uncharacterized protein</fullName>
    </submittedName>
</protein>
<comment type="caution">
    <text evidence="1">The sequence shown here is derived from an EMBL/GenBank/DDBJ whole genome shotgun (WGS) entry which is preliminary data.</text>
</comment>